<gene>
    <name evidence="2" type="ORF">AFUS01_LOCUS26394</name>
</gene>
<accession>A0A8J2KME7</accession>
<dbReference type="OrthoDB" id="7258414at2759"/>
<dbReference type="GO" id="GO:0003779">
    <property type="term" value="F:actin binding"/>
    <property type="evidence" value="ECO:0007669"/>
    <property type="project" value="TreeGrafter"/>
</dbReference>
<dbReference type="InterPro" id="IPR016534">
    <property type="entry name" value="VPS16"/>
</dbReference>
<keyword evidence="3" id="KW-1185">Reference proteome</keyword>
<sequence length="150" mass="16815">MSYLFISDWNEISPGEFYRKAELYTMCWTSPHHIDLENFSFVGGSYGGPLALIKDDKKLLRVTASVPVKPIIYIYTSPGAQLAMIKWDSGILIKMGWSSSEELLCVQEDGNVLVYNMFGENKDTVHCTISAESKEKVYEAEIFPSNLGTG</sequence>
<dbReference type="GO" id="GO:0005768">
    <property type="term" value="C:endosome"/>
    <property type="evidence" value="ECO:0007669"/>
    <property type="project" value="TreeGrafter"/>
</dbReference>
<name>A0A8J2KME7_9HEXA</name>
<feature type="non-terminal residue" evidence="2">
    <location>
        <position position="1"/>
    </location>
</feature>
<dbReference type="PANTHER" id="PTHR12811">
    <property type="entry name" value="VACUOLAR PROTEIN SORTING VPS16"/>
    <property type="match status" value="1"/>
</dbReference>
<dbReference type="AlphaFoldDB" id="A0A8J2KME7"/>
<dbReference type="Proteomes" id="UP000708208">
    <property type="component" value="Unassembled WGS sequence"/>
</dbReference>
<feature type="domain" description="Vps16 N-terminal" evidence="1">
    <location>
        <begin position="6"/>
        <end position="148"/>
    </location>
</feature>
<comment type="caution">
    <text evidence="2">The sequence shown here is derived from an EMBL/GenBank/DDBJ whole genome shotgun (WGS) entry which is preliminary data.</text>
</comment>
<proteinExistence type="predicted"/>
<dbReference type="GO" id="GO:0006886">
    <property type="term" value="P:intracellular protein transport"/>
    <property type="evidence" value="ECO:0007669"/>
    <property type="project" value="InterPro"/>
</dbReference>
<dbReference type="GO" id="GO:0005765">
    <property type="term" value="C:lysosomal membrane"/>
    <property type="evidence" value="ECO:0007669"/>
    <property type="project" value="TreeGrafter"/>
</dbReference>
<protein>
    <recommendedName>
        <fullName evidence="1">Vps16 N-terminal domain-containing protein</fullName>
    </recommendedName>
</protein>
<dbReference type="Pfam" id="PF04841">
    <property type="entry name" value="Vps16_N"/>
    <property type="match status" value="1"/>
</dbReference>
<dbReference type="GO" id="GO:0030897">
    <property type="term" value="C:HOPS complex"/>
    <property type="evidence" value="ECO:0007669"/>
    <property type="project" value="TreeGrafter"/>
</dbReference>
<organism evidence="2 3">
    <name type="scientific">Allacma fusca</name>
    <dbReference type="NCBI Taxonomy" id="39272"/>
    <lineage>
        <taxon>Eukaryota</taxon>
        <taxon>Metazoa</taxon>
        <taxon>Ecdysozoa</taxon>
        <taxon>Arthropoda</taxon>
        <taxon>Hexapoda</taxon>
        <taxon>Collembola</taxon>
        <taxon>Symphypleona</taxon>
        <taxon>Sminthuridae</taxon>
        <taxon>Allacma</taxon>
    </lineage>
</organism>
<evidence type="ECO:0000259" key="1">
    <source>
        <dbReference type="Pfam" id="PF04841"/>
    </source>
</evidence>
<reference evidence="2" key="1">
    <citation type="submission" date="2021-06" db="EMBL/GenBank/DDBJ databases">
        <authorList>
            <person name="Hodson N. C."/>
            <person name="Mongue J. A."/>
            <person name="Jaron S. K."/>
        </authorList>
    </citation>
    <scope>NUCLEOTIDE SEQUENCE</scope>
</reference>
<dbReference type="GO" id="GO:0016197">
    <property type="term" value="P:endosomal transport"/>
    <property type="evidence" value="ECO:0007669"/>
    <property type="project" value="TreeGrafter"/>
</dbReference>
<evidence type="ECO:0000313" key="3">
    <source>
        <dbReference type="Proteomes" id="UP000708208"/>
    </source>
</evidence>
<evidence type="ECO:0000313" key="2">
    <source>
        <dbReference type="EMBL" id="CAG7815732.1"/>
    </source>
</evidence>
<dbReference type="PANTHER" id="PTHR12811:SF0">
    <property type="entry name" value="VACUOLAR PROTEIN SORTING-ASSOCIATED PROTEIN 16 HOMOLOG"/>
    <property type="match status" value="1"/>
</dbReference>
<dbReference type="EMBL" id="CAJVCH010351970">
    <property type="protein sequence ID" value="CAG7815732.1"/>
    <property type="molecule type" value="Genomic_DNA"/>
</dbReference>
<dbReference type="InterPro" id="IPR006926">
    <property type="entry name" value="Vps16_N"/>
</dbReference>
<dbReference type="GO" id="GO:0042144">
    <property type="term" value="P:vacuole fusion, non-autophagic"/>
    <property type="evidence" value="ECO:0007669"/>
    <property type="project" value="TreeGrafter"/>
</dbReference>